<dbReference type="Pfam" id="PF22580">
    <property type="entry name" value="KYNU_C"/>
    <property type="match status" value="1"/>
</dbReference>
<comment type="cofactor">
    <cofactor evidence="4 6">
        <name>pyridoxal 5'-phosphate</name>
        <dbReference type="ChEBI" id="CHEBI:597326"/>
    </cofactor>
</comment>
<keyword evidence="3 4" id="KW-0663">Pyridoxal phosphate</keyword>
<dbReference type="Gene3D" id="3.90.1150.10">
    <property type="entry name" value="Aspartate Aminotransferase, domain 1"/>
    <property type="match status" value="1"/>
</dbReference>
<protein>
    <recommendedName>
        <fullName evidence="4 5">Kynureninase</fullName>
        <ecNumber evidence="4 5">3.7.1.3</ecNumber>
    </recommendedName>
    <alternativeName>
        <fullName evidence="4">L-kynurenine hydrolase</fullName>
    </alternativeName>
</protein>
<dbReference type="InterPro" id="IPR015424">
    <property type="entry name" value="PyrdxlP-dep_Trfase"/>
</dbReference>
<feature type="binding site" evidence="4">
    <location>
        <position position="203"/>
    </location>
    <ligand>
        <name>pyridoxal 5'-phosphate</name>
        <dbReference type="ChEBI" id="CHEBI:597326"/>
    </ligand>
</feature>
<dbReference type="PIRSF" id="PIRSF038800">
    <property type="entry name" value="KYNU"/>
    <property type="match status" value="1"/>
</dbReference>
<dbReference type="NCBIfam" id="TIGR01814">
    <property type="entry name" value="kynureninase"/>
    <property type="match status" value="1"/>
</dbReference>
<dbReference type="InterPro" id="IPR015421">
    <property type="entry name" value="PyrdxlP-dep_Trfase_major"/>
</dbReference>
<feature type="binding site" evidence="4">
    <location>
        <position position="99"/>
    </location>
    <ligand>
        <name>pyridoxal 5'-phosphate</name>
        <dbReference type="ChEBI" id="CHEBI:597326"/>
    </ligand>
</feature>
<dbReference type="EMBL" id="JBHSGK010000001">
    <property type="protein sequence ID" value="MFC4735032.1"/>
    <property type="molecule type" value="Genomic_DNA"/>
</dbReference>
<dbReference type="InterPro" id="IPR015422">
    <property type="entry name" value="PyrdxlP-dep_Trfase_small"/>
</dbReference>
<dbReference type="PANTHER" id="PTHR14084:SF0">
    <property type="entry name" value="KYNURENINASE"/>
    <property type="match status" value="1"/>
</dbReference>
<dbReference type="InterPro" id="IPR010111">
    <property type="entry name" value="Kynureninase"/>
</dbReference>
<feature type="binding site" evidence="4">
    <location>
        <begin position="127"/>
        <end position="130"/>
    </location>
    <ligand>
        <name>pyridoxal 5'-phosphate</name>
        <dbReference type="ChEBI" id="CHEBI:597326"/>
    </ligand>
</feature>
<comment type="similarity">
    <text evidence="4 6">Belongs to the kynureninase family.</text>
</comment>
<name>A0ABV9NPC7_9BACI</name>
<accession>A0ABV9NPC7</accession>
<comment type="catalytic activity">
    <reaction evidence="4 6">
        <text>L-kynurenine + H2O = anthranilate + L-alanine + H(+)</text>
        <dbReference type="Rhea" id="RHEA:16813"/>
        <dbReference type="ChEBI" id="CHEBI:15377"/>
        <dbReference type="ChEBI" id="CHEBI:15378"/>
        <dbReference type="ChEBI" id="CHEBI:16567"/>
        <dbReference type="ChEBI" id="CHEBI:57959"/>
        <dbReference type="ChEBI" id="CHEBI:57972"/>
        <dbReference type="EC" id="3.7.1.3"/>
    </reaction>
</comment>
<feature type="binding site" evidence="4">
    <location>
        <position position="228"/>
    </location>
    <ligand>
        <name>pyridoxal 5'-phosphate</name>
        <dbReference type="ChEBI" id="CHEBI:597326"/>
    </ligand>
</feature>
<feature type="binding site" evidence="4">
    <location>
        <position position="257"/>
    </location>
    <ligand>
        <name>pyridoxal 5'-phosphate</name>
        <dbReference type="ChEBI" id="CHEBI:597326"/>
    </ligand>
</feature>
<evidence type="ECO:0000256" key="4">
    <source>
        <dbReference type="HAMAP-Rule" id="MF_01970"/>
    </source>
</evidence>
<proteinExistence type="inferred from homology"/>
<comment type="catalytic activity">
    <reaction evidence="6">
        <text>3-hydroxy-L-kynurenine + H2O = 3-hydroxyanthranilate + L-alanine + H(+)</text>
        <dbReference type="Rhea" id="RHEA:25143"/>
        <dbReference type="ChEBI" id="CHEBI:15377"/>
        <dbReference type="ChEBI" id="CHEBI:15378"/>
        <dbReference type="ChEBI" id="CHEBI:36559"/>
        <dbReference type="ChEBI" id="CHEBI:57972"/>
        <dbReference type="ChEBI" id="CHEBI:58125"/>
        <dbReference type="EC" id="3.7.1.3"/>
    </reaction>
</comment>
<organism evidence="7 8">
    <name type="scientific">Bacillus daqingensis</name>
    <dbReference type="NCBI Taxonomy" id="872396"/>
    <lineage>
        <taxon>Bacteria</taxon>
        <taxon>Bacillati</taxon>
        <taxon>Bacillota</taxon>
        <taxon>Bacilli</taxon>
        <taxon>Bacillales</taxon>
        <taxon>Bacillaceae</taxon>
        <taxon>Bacillus</taxon>
    </lineage>
</organism>
<keyword evidence="8" id="KW-1185">Reference proteome</keyword>
<evidence type="ECO:0000313" key="7">
    <source>
        <dbReference type="EMBL" id="MFC4735032.1"/>
    </source>
</evidence>
<comment type="function">
    <text evidence="4 6">Catalyzes the cleavage of L-kynurenine (L-Kyn) and L-3-hydroxykynurenine (L-3OHKyn) into anthranilic acid (AA) and 3-hydroxyanthranilic acid (3-OHAA), respectively.</text>
</comment>
<evidence type="ECO:0000256" key="2">
    <source>
        <dbReference type="ARBA" id="ARBA00022801"/>
    </source>
</evidence>
<comment type="pathway">
    <text evidence="4 6">Amino-acid degradation; L-kynurenine degradation; L-alanine and anthranilate from L-kynurenine: step 1/1.</text>
</comment>
<evidence type="ECO:0000256" key="1">
    <source>
        <dbReference type="ARBA" id="ARBA00022642"/>
    </source>
</evidence>
<keyword evidence="1 4" id="KW-0662">Pyridine nucleotide biosynthesis</keyword>
<gene>
    <name evidence="4 7" type="primary">kynU</name>
    <name evidence="7" type="ORF">ACFO4L_00415</name>
</gene>
<dbReference type="Proteomes" id="UP001595896">
    <property type="component" value="Unassembled WGS sequence"/>
</dbReference>
<evidence type="ECO:0000256" key="3">
    <source>
        <dbReference type="ARBA" id="ARBA00022898"/>
    </source>
</evidence>
<dbReference type="Gene3D" id="3.40.640.10">
    <property type="entry name" value="Type I PLP-dependent aspartate aminotransferase-like (Major domain)"/>
    <property type="match status" value="1"/>
</dbReference>
<keyword evidence="2 4" id="KW-0378">Hydrolase</keyword>
<feature type="modified residue" description="N6-(pyridoxal phosphate)lysine" evidence="4">
    <location>
        <position position="229"/>
    </location>
</feature>
<dbReference type="PANTHER" id="PTHR14084">
    <property type="entry name" value="KYNURENINASE"/>
    <property type="match status" value="1"/>
</dbReference>
<comment type="caution">
    <text evidence="7">The sequence shown here is derived from an EMBL/GenBank/DDBJ whole genome shotgun (WGS) entry which is preliminary data.</text>
</comment>
<comment type="subunit">
    <text evidence="4 6">Homodimer.</text>
</comment>
<comment type="pathway">
    <text evidence="4 6">Cofactor biosynthesis; NAD(+) biosynthesis; quinolinate from L-kynurenine: step 2/3.</text>
</comment>
<dbReference type="RefSeq" id="WP_377907655.1">
    <property type="nucleotide sequence ID" value="NZ_JBHSGK010000001.1"/>
</dbReference>
<evidence type="ECO:0000313" key="8">
    <source>
        <dbReference type="Proteomes" id="UP001595896"/>
    </source>
</evidence>
<feature type="binding site" evidence="4">
    <location>
        <position position="100"/>
    </location>
    <ligand>
        <name>pyridoxal 5'-phosphate</name>
        <dbReference type="ChEBI" id="CHEBI:597326"/>
    </ligand>
</feature>
<feature type="binding site" evidence="4">
    <location>
        <position position="285"/>
    </location>
    <ligand>
        <name>pyridoxal 5'-phosphate</name>
        <dbReference type="ChEBI" id="CHEBI:597326"/>
    </ligand>
</feature>
<feature type="binding site" evidence="4">
    <location>
        <position position="206"/>
    </location>
    <ligand>
        <name>pyridoxal 5'-phosphate</name>
        <dbReference type="ChEBI" id="CHEBI:597326"/>
    </ligand>
</feature>
<evidence type="ECO:0000256" key="6">
    <source>
        <dbReference type="PIRNR" id="PIRNR038800"/>
    </source>
</evidence>
<dbReference type="SUPFAM" id="SSF53383">
    <property type="entry name" value="PLP-dependent transferases"/>
    <property type="match status" value="1"/>
</dbReference>
<sequence length="416" mass="46129">MLESLYTTAKRLDAQHWPFQEEFYLPEHGQVYLDGNSLGLLSKRAEEAVYHVMNDWKTYAIDGWTEGSEPWFYLASRLAGHAAPLIGAQQKETVITGSITANLHQLLATFYQPEGKRKKIVMEAGAFPTDSYVTDSWLKSAADKVEVAPREDRLLHEEDIEARLSDQTALVLLPSVLYRTGQRLDMKRLTEAAHAAGAVIGWDLAHSFGVMPHDLHDEGADFAVWCTYKYANGGPGATGGLFVHERHHQRHPALAGWFGSEQTKQFDMNTSFEPAADASAFQMGTPNILSMAPLLGSLQMLEEAGIDVIRSRSLELTAMLREGISFLQETDRRLQLLTPAACGGHLACSHPDAARIVKALKAEGVVPDFRAPDIIRLAPSPLYTRAADVTKALETLERILTNRSYEQYENKRGVIA</sequence>
<reference evidence="8" key="1">
    <citation type="journal article" date="2019" name="Int. J. Syst. Evol. Microbiol.">
        <title>The Global Catalogue of Microorganisms (GCM) 10K type strain sequencing project: providing services to taxonomists for standard genome sequencing and annotation.</title>
        <authorList>
            <consortium name="The Broad Institute Genomics Platform"/>
            <consortium name="The Broad Institute Genome Sequencing Center for Infectious Disease"/>
            <person name="Wu L."/>
            <person name="Ma J."/>
        </authorList>
    </citation>
    <scope>NUCLEOTIDE SEQUENCE [LARGE SCALE GENOMIC DNA]</scope>
    <source>
        <strain evidence="8">JCM 12165</strain>
    </source>
</reference>
<dbReference type="GO" id="GO:0030429">
    <property type="term" value="F:kynureninase activity"/>
    <property type="evidence" value="ECO:0007669"/>
    <property type="project" value="UniProtKB-EC"/>
</dbReference>
<evidence type="ECO:0000256" key="5">
    <source>
        <dbReference type="NCBIfam" id="TIGR01814"/>
    </source>
</evidence>
<dbReference type="EC" id="3.7.1.3" evidence="4 5"/>
<dbReference type="HAMAP" id="MF_01970">
    <property type="entry name" value="Kynureninase"/>
    <property type="match status" value="1"/>
</dbReference>
<comment type="caution">
    <text evidence="4">Lacks conserved residue(s) required for the propagation of feature annotation.</text>
</comment>